<reference evidence="2" key="1">
    <citation type="submission" date="2016-10" db="EMBL/GenBank/DDBJ databases">
        <authorList>
            <person name="Varghese N."/>
            <person name="Submissions S."/>
        </authorList>
    </citation>
    <scope>NUCLEOTIDE SEQUENCE [LARGE SCALE GENOMIC DNA]</scope>
    <source>
        <strain evidence="2">UNC267MFSha1.1M11</strain>
    </source>
</reference>
<keyword evidence="1" id="KW-0808">Transferase</keyword>
<dbReference type="Pfam" id="PF13692">
    <property type="entry name" value="Glyco_trans_1_4"/>
    <property type="match status" value="1"/>
</dbReference>
<organism evidence="1 2">
    <name type="scientific">Mycolicibacterium fluoranthenivorans</name>
    <dbReference type="NCBI Taxonomy" id="258505"/>
    <lineage>
        <taxon>Bacteria</taxon>
        <taxon>Bacillati</taxon>
        <taxon>Actinomycetota</taxon>
        <taxon>Actinomycetes</taxon>
        <taxon>Mycobacteriales</taxon>
        <taxon>Mycobacteriaceae</taxon>
        <taxon>Mycolicibacterium</taxon>
    </lineage>
</organism>
<dbReference type="SUPFAM" id="SSF53756">
    <property type="entry name" value="UDP-Glycosyltransferase/glycogen phosphorylase"/>
    <property type="match status" value="1"/>
</dbReference>
<name>A0A1G4VWP6_9MYCO</name>
<dbReference type="STRING" id="1502745.SAMN02799620_01850"/>
<dbReference type="RefSeq" id="WP_090355884.1">
    <property type="nucleotide sequence ID" value="NZ_FMUB01000003.1"/>
</dbReference>
<gene>
    <name evidence="1" type="ORF">SAMN02799620_01850</name>
</gene>
<evidence type="ECO:0000313" key="2">
    <source>
        <dbReference type="Proteomes" id="UP000199707"/>
    </source>
</evidence>
<dbReference type="Proteomes" id="UP000199707">
    <property type="component" value="Unassembled WGS sequence"/>
</dbReference>
<sequence length="388" mass="42098">MNPEKTTPDKTNPDRATACFLLSKDPVADHGGDVELSRLVMELAAQTFEVSAICLSHEPAGTLAFDGVPLVRVAKSGVQPLRLLLDVVRTRRSLVHARFDNDDLVAAIDAAGADIYVAEHSYMAESFLRSSRMGKSRFVVNTHVSESLVWRATRGVLGRLQVGRLLHDELRVARAADAVGTFDAEEAQFYRSHGVRDARWMDITLPPGKQVAVASTPRRLVLMGTRDWPPNQEAFEEALRLWPRIAEGIDGAELCVIGAKAANAPEPQYPPGVRDLGFVDDLAGFLGTCRAMIAPIRTGGGVRVKILDAARMGLPVVGTTAAVGSLGELLGLGVFDGDAAFIEQCRKYLLDNAEAAEAGDQLYRLNQRYWTDHRPHRAVAELLGGRSG</sequence>
<dbReference type="EMBL" id="FMUB01000003">
    <property type="protein sequence ID" value="SCX13073.1"/>
    <property type="molecule type" value="Genomic_DNA"/>
</dbReference>
<protein>
    <submittedName>
        <fullName evidence="1">Glycosyltransferase involved in cell wall bisynthesis</fullName>
    </submittedName>
</protein>
<dbReference type="AlphaFoldDB" id="A0A1G4VWP6"/>
<dbReference type="GO" id="GO:0016740">
    <property type="term" value="F:transferase activity"/>
    <property type="evidence" value="ECO:0007669"/>
    <property type="project" value="UniProtKB-KW"/>
</dbReference>
<proteinExistence type="predicted"/>
<evidence type="ECO:0000313" key="1">
    <source>
        <dbReference type="EMBL" id="SCX13073.1"/>
    </source>
</evidence>
<dbReference type="Gene3D" id="3.40.50.2000">
    <property type="entry name" value="Glycogen Phosphorylase B"/>
    <property type="match status" value="2"/>
</dbReference>
<accession>A0A1G4VWP6</accession>